<dbReference type="RefSeq" id="WP_380682763.1">
    <property type="nucleotide sequence ID" value="NZ_JAIVEF010000038.1"/>
</dbReference>
<comment type="caution">
    <text evidence="1">The sequence shown here is derived from an EMBL/GenBank/DDBJ whole genome shotgun (WGS) entry which is preliminary data.</text>
</comment>
<keyword evidence="2" id="KW-1185">Reference proteome</keyword>
<accession>A0ABD5QC82</accession>
<reference evidence="1 2" key="1">
    <citation type="journal article" date="2019" name="Int. J. Syst. Evol. Microbiol.">
        <title>The Global Catalogue of Microorganisms (GCM) 10K type strain sequencing project: providing services to taxonomists for standard genome sequencing and annotation.</title>
        <authorList>
            <consortium name="The Broad Institute Genomics Platform"/>
            <consortium name="The Broad Institute Genome Sequencing Center for Infectious Disease"/>
            <person name="Wu L."/>
            <person name="Ma J."/>
        </authorList>
    </citation>
    <scope>NUCLEOTIDE SEQUENCE [LARGE SCALE GENOMIC DNA]</scope>
    <source>
        <strain evidence="1 2">CGMCC 1.15824</strain>
    </source>
</reference>
<gene>
    <name evidence="1" type="primary">rdfA</name>
    <name evidence="1" type="ORF">ACFPFO_06150</name>
</gene>
<dbReference type="AlphaFoldDB" id="A0ABD5QC82"/>
<dbReference type="Proteomes" id="UP001595925">
    <property type="component" value="Unassembled WGS sequence"/>
</dbReference>
<dbReference type="EMBL" id="JBHSJG010000023">
    <property type="protein sequence ID" value="MFC4987351.1"/>
    <property type="molecule type" value="Genomic_DNA"/>
</dbReference>
<dbReference type="InterPro" id="IPR048925">
    <property type="entry name" value="RdfA"/>
</dbReference>
<evidence type="ECO:0000313" key="2">
    <source>
        <dbReference type="Proteomes" id="UP001595925"/>
    </source>
</evidence>
<evidence type="ECO:0000313" key="1">
    <source>
        <dbReference type="EMBL" id="MFC4987351.1"/>
    </source>
</evidence>
<proteinExistence type="predicted"/>
<dbReference type="Pfam" id="PF21811">
    <property type="entry name" value="RdfA"/>
    <property type="match status" value="1"/>
</dbReference>
<name>A0ABD5QC82_9EURY</name>
<protein>
    <submittedName>
        <fullName evidence="1">Rod-determining factor RdfA</fullName>
    </submittedName>
</protein>
<sequence>MCKVERIIQKYNLSDLDSEIRRQHRNGNSLRSLETLINKRVLERALMDAEVALIGDTESIYQVLTQNDSAPGRKTEIRSQLERAGPPASDVEEDFISHQTVKRHLQNCLGIDTKRQAQITLDDAEDTIEWSQSRNRSVIENTLTRLHKAGLIEAGHLDVTQSVRVTCENTGNTFHLREFLKRGGCDCHSSSDDAP</sequence>
<organism evidence="1 2">
    <name type="scientific">Saliphagus infecundisoli</name>
    <dbReference type="NCBI Taxonomy" id="1849069"/>
    <lineage>
        <taxon>Archaea</taxon>
        <taxon>Methanobacteriati</taxon>
        <taxon>Methanobacteriota</taxon>
        <taxon>Stenosarchaea group</taxon>
        <taxon>Halobacteria</taxon>
        <taxon>Halobacteriales</taxon>
        <taxon>Natrialbaceae</taxon>
        <taxon>Saliphagus</taxon>
    </lineage>
</organism>